<evidence type="ECO:0000313" key="2">
    <source>
        <dbReference type="EMBL" id="MTD92887.1"/>
    </source>
</evidence>
<organism evidence="2 3">
    <name type="scientific">Hyphomicrobium album</name>
    <dbReference type="NCBI Taxonomy" id="2665159"/>
    <lineage>
        <taxon>Bacteria</taxon>
        <taxon>Pseudomonadati</taxon>
        <taxon>Pseudomonadota</taxon>
        <taxon>Alphaproteobacteria</taxon>
        <taxon>Hyphomicrobiales</taxon>
        <taxon>Hyphomicrobiaceae</taxon>
        <taxon>Hyphomicrobium</taxon>
    </lineage>
</organism>
<gene>
    <name evidence="2" type="ORF">GIW81_00905</name>
</gene>
<accession>A0A6I3KGL5</accession>
<keyword evidence="3" id="KW-1185">Reference proteome</keyword>
<reference evidence="2 3" key="1">
    <citation type="submission" date="2019-11" db="EMBL/GenBank/DDBJ databases">
        <title>Identification of a novel strain.</title>
        <authorList>
            <person name="Xu Q."/>
            <person name="Wang G."/>
        </authorList>
    </citation>
    <scope>NUCLEOTIDE SEQUENCE [LARGE SCALE GENOMIC DNA]</scope>
    <source>
        <strain evidence="3">xq</strain>
    </source>
</reference>
<sequence>MSKQNPEKPAALGNPPAHYTDPEIANLPEVRVDGSDTQEFDPQNPIIKKGSVTDPKTGITTTHN</sequence>
<dbReference type="RefSeq" id="WP_154737477.1">
    <property type="nucleotide sequence ID" value="NZ_WMBQ01000001.1"/>
</dbReference>
<name>A0A6I3KGL5_9HYPH</name>
<dbReference type="Proteomes" id="UP000440694">
    <property type="component" value="Unassembled WGS sequence"/>
</dbReference>
<protein>
    <submittedName>
        <fullName evidence="2">Uncharacterized protein</fullName>
    </submittedName>
</protein>
<proteinExistence type="predicted"/>
<dbReference type="AlphaFoldDB" id="A0A6I3KGL5"/>
<evidence type="ECO:0000256" key="1">
    <source>
        <dbReference type="SAM" id="MobiDB-lite"/>
    </source>
</evidence>
<evidence type="ECO:0000313" key="3">
    <source>
        <dbReference type="Proteomes" id="UP000440694"/>
    </source>
</evidence>
<feature type="region of interest" description="Disordered" evidence="1">
    <location>
        <begin position="1"/>
        <end position="64"/>
    </location>
</feature>
<comment type="caution">
    <text evidence="2">The sequence shown here is derived from an EMBL/GenBank/DDBJ whole genome shotgun (WGS) entry which is preliminary data.</text>
</comment>
<dbReference type="EMBL" id="WMBQ01000001">
    <property type="protein sequence ID" value="MTD92887.1"/>
    <property type="molecule type" value="Genomic_DNA"/>
</dbReference>